<dbReference type="OrthoDB" id="9795390at2"/>
<comment type="caution">
    <text evidence="4">The sequence shown here is derived from an EMBL/GenBank/DDBJ whole genome shotgun (WGS) entry which is preliminary data.</text>
</comment>
<dbReference type="PANTHER" id="PTHR10566:SF113">
    <property type="entry name" value="PROTEIN ACTIVITY OF BC1 COMPLEX KINASE 7, CHLOROPLASTIC"/>
    <property type="match status" value="1"/>
</dbReference>
<comment type="similarity">
    <text evidence="1">Belongs to the protein kinase superfamily. ADCK protein kinase family.</text>
</comment>
<dbReference type="InterPro" id="IPR004147">
    <property type="entry name" value="ABC1_dom"/>
</dbReference>
<evidence type="ECO:0000256" key="1">
    <source>
        <dbReference type="ARBA" id="ARBA00009670"/>
    </source>
</evidence>
<feature type="transmembrane region" description="Helical" evidence="2">
    <location>
        <begin position="409"/>
        <end position="430"/>
    </location>
</feature>
<feature type="transmembrane region" description="Helical" evidence="2">
    <location>
        <begin position="530"/>
        <end position="552"/>
    </location>
</feature>
<protein>
    <submittedName>
        <fullName evidence="4">Protein kinase</fullName>
    </submittedName>
</protein>
<feature type="domain" description="ABC1 atypical kinase-like" evidence="3">
    <location>
        <begin position="81"/>
        <end position="337"/>
    </location>
</feature>
<reference evidence="5" key="1">
    <citation type="submission" date="2018-05" db="EMBL/GenBank/DDBJ databases">
        <title>Genome Sequencing of selected type strains of the family Eggerthellaceae.</title>
        <authorList>
            <person name="Danylec N."/>
            <person name="Stoll D.A."/>
            <person name="Doetsch A."/>
            <person name="Huch M."/>
        </authorList>
    </citation>
    <scope>NUCLEOTIDE SEQUENCE [LARGE SCALE GENOMIC DNA]</scope>
    <source>
        <strain evidence="5">DSM 24851</strain>
    </source>
</reference>
<evidence type="ECO:0000259" key="3">
    <source>
        <dbReference type="Pfam" id="PF03109"/>
    </source>
</evidence>
<gene>
    <name evidence="4" type="ORF">DMP06_00255</name>
</gene>
<dbReference type="GO" id="GO:0016301">
    <property type="term" value="F:kinase activity"/>
    <property type="evidence" value="ECO:0007669"/>
    <property type="project" value="UniProtKB-KW"/>
</dbReference>
<dbReference type="SUPFAM" id="SSF56112">
    <property type="entry name" value="Protein kinase-like (PK-like)"/>
    <property type="match status" value="1"/>
</dbReference>
<keyword evidence="2" id="KW-1133">Transmembrane helix</keyword>
<dbReference type="CDD" id="cd05121">
    <property type="entry name" value="ABC1_ADCK3-like"/>
    <property type="match status" value="1"/>
</dbReference>
<feature type="transmembrane region" description="Helical" evidence="2">
    <location>
        <begin position="504"/>
        <end position="524"/>
    </location>
</feature>
<keyword evidence="4" id="KW-0418">Kinase</keyword>
<keyword evidence="5" id="KW-1185">Reference proteome</keyword>
<dbReference type="Pfam" id="PF03109">
    <property type="entry name" value="ABC1"/>
    <property type="match status" value="1"/>
</dbReference>
<dbReference type="RefSeq" id="WP_123207747.1">
    <property type="nucleotide sequence ID" value="NZ_JBHTHO010000018.1"/>
</dbReference>
<dbReference type="InterPro" id="IPR050154">
    <property type="entry name" value="UbiB_kinase"/>
</dbReference>
<keyword evidence="2" id="KW-0812">Transmembrane</keyword>
<keyword evidence="2" id="KW-0472">Membrane</keyword>
<dbReference type="InterPro" id="IPR011009">
    <property type="entry name" value="Kinase-like_dom_sf"/>
</dbReference>
<keyword evidence="4" id="KW-0808">Transferase</keyword>
<evidence type="ECO:0000313" key="5">
    <source>
        <dbReference type="Proteomes" id="UP000269591"/>
    </source>
</evidence>
<dbReference type="AlphaFoldDB" id="A0A3N0B4Y9"/>
<organism evidence="4 5">
    <name type="scientific">Slackia equolifaciens</name>
    <dbReference type="NCBI Taxonomy" id="498718"/>
    <lineage>
        <taxon>Bacteria</taxon>
        <taxon>Bacillati</taxon>
        <taxon>Actinomycetota</taxon>
        <taxon>Coriobacteriia</taxon>
        <taxon>Eggerthellales</taxon>
        <taxon>Eggerthellaceae</taxon>
        <taxon>Slackia</taxon>
    </lineage>
</organism>
<evidence type="ECO:0000313" key="4">
    <source>
        <dbReference type="EMBL" id="RNL41884.1"/>
    </source>
</evidence>
<dbReference type="PANTHER" id="PTHR10566">
    <property type="entry name" value="CHAPERONE-ACTIVITY OF BC1 COMPLEX CABC1 -RELATED"/>
    <property type="match status" value="1"/>
</dbReference>
<evidence type="ECO:0000256" key="2">
    <source>
        <dbReference type="SAM" id="Phobius"/>
    </source>
</evidence>
<sequence length="558" mass="62218">MPSAKDVVKLLRDGMNDKTSASRLAEIIKALRKNSVTRGVSPEQLVHLLEDLGPTFIKLGQILSARSDMLPQEYCNALQTLRSSTTPEPFERVEERLRYVYGKDYHEVFSDLDETPLGSASIAQVHKAHLRDSGEAVAVKIRRDHVKEDMQRDIQLMRRAADLLNLAGAARVAGVDIVTVIDEFDRTVREEINFNIERENLLRLARDTERDDGVTCPKVYPELSDETVLVMEFVEGLSLENPQALKDAGYNLRELGDRIADSYMRQMTEFGFFHADPHAANIIVRPALSEEERAEGKRDRGEVVWIDCGMMGELSPHERSLFYDMMKAMVLQDGHALTDLFIEWGRVSDAPGKKLNYGKLLQDLTTLVNRYSAEDASSMDIVQLLNDIMAILDTANVIMPQSFVMLVRGLASLQGTLITLTPEISILAVVQRYVKSYMSRTFDPVKEMEGRLTAAVNAADKATQIPERVANVLDMAEKGRLKLGFDLTEATQPMEKLGNIIDRLSLAIITAGLFIGSSFIYATGMQPQLLGIPVIGFLGYLGAAILSVWVILKIRKGS</sequence>
<name>A0A3N0B4Y9_9ACTN</name>
<dbReference type="EMBL" id="QIBX01000001">
    <property type="protein sequence ID" value="RNL41884.1"/>
    <property type="molecule type" value="Genomic_DNA"/>
</dbReference>
<dbReference type="Proteomes" id="UP000269591">
    <property type="component" value="Unassembled WGS sequence"/>
</dbReference>
<proteinExistence type="inferred from homology"/>
<accession>A0A3N0B4Y9</accession>